<dbReference type="RefSeq" id="WP_168907777.1">
    <property type="nucleotide sequence ID" value="NZ_CP051428.1"/>
</dbReference>
<reference evidence="2 3" key="1">
    <citation type="submission" date="2020-04" db="EMBL/GenBank/DDBJ databases">
        <title>Novel Paenibacillus strain UniB2 isolated from commercial digestive syrup.</title>
        <authorList>
            <person name="Thorat V."/>
            <person name="Kirdat K."/>
            <person name="Tiwarekar B."/>
            <person name="Yadav A."/>
        </authorList>
    </citation>
    <scope>NUCLEOTIDE SEQUENCE [LARGE SCALE GENOMIC DNA]</scope>
    <source>
        <strain evidence="2 3">UniB2</strain>
    </source>
</reference>
<name>A0A6H2GXT5_9BACL</name>
<dbReference type="Gene3D" id="3.10.450.390">
    <property type="entry name" value="Protein of unknown function DUF3889"/>
    <property type="match status" value="1"/>
</dbReference>
<keyword evidence="1" id="KW-0732">Signal</keyword>
<evidence type="ECO:0000256" key="1">
    <source>
        <dbReference type="SAM" id="SignalP"/>
    </source>
</evidence>
<gene>
    <name evidence="2" type="ORF">HGI30_11965</name>
</gene>
<keyword evidence="3" id="KW-1185">Reference proteome</keyword>
<dbReference type="AlphaFoldDB" id="A0A6H2GXT5"/>
<organism evidence="2 3">
    <name type="scientific">Paenibacillus albicereus</name>
    <dbReference type="NCBI Taxonomy" id="2726185"/>
    <lineage>
        <taxon>Bacteria</taxon>
        <taxon>Bacillati</taxon>
        <taxon>Bacillota</taxon>
        <taxon>Bacilli</taxon>
        <taxon>Bacillales</taxon>
        <taxon>Paenibacillaceae</taxon>
        <taxon>Paenibacillus</taxon>
    </lineage>
</organism>
<sequence>MRKMIARLVIVAGLLASASGLADATSGQADGRAREAVMTPSHAAPAYARWGRVAVEQTMRKFGTGIRDYRFEGAFPDQSGTVSYRFKLVLEPKPGAPSAVVCRVQVEEGRLLEVEWTESAP</sequence>
<feature type="signal peptide" evidence="1">
    <location>
        <begin position="1"/>
        <end position="24"/>
    </location>
</feature>
<dbReference type="KEGG" id="palr:HGI30_11965"/>
<accession>A0A6H2GXT5</accession>
<evidence type="ECO:0000313" key="3">
    <source>
        <dbReference type="Proteomes" id="UP000502136"/>
    </source>
</evidence>
<dbReference type="Proteomes" id="UP000502136">
    <property type="component" value="Chromosome"/>
</dbReference>
<dbReference type="EMBL" id="CP051428">
    <property type="protein sequence ID" value="QJC52202.1"/>
    <property type="molecule type" value="Genomic_DNA"/>
</dbReference>
<proteinExistence type="predicted"/>
<feature type="chain" id="PRO_5026306715" evidence="1">
    <location>
        <begin position="25"/>
        <end position="121"/>
    </location>
</feature>
<protein>
    <submittedName>
        <fullName evidence="2">DUF3889 domain-containing protein</fullName>
    </submittedName>
</protein>
<evidence type="ECO:0000313" key="2">
    <source>
        <dbReference type="EMBL" id="QJC52202.1"/>
    </source>
</evidence>